<dbReference type="GO" id="GO:0003684">
    <property type="term" value="F:damaged DNA binding"/>
    <property type="evidence" value="ECO:0007669"/>
    <property type="project" value="TreeGrafter"/>
</dbReference>
<name>A0A8T0G2N3_ARGBR</name>
<sequence>MKGLSDSSFYQLLESRYFSKIYVSEVSKHLLENSDAYCHLAEYLESIPLEQPKIIAIPNKNGEILSRVTVTLVAAGHCLGSVMIYIEGENGRILYTGDFRLPVGDAARLVNLHDGEGRLKPLDALYVDTTFCKKQYMYFPTREQGLESVISLVEPWLAKGSDHIISLICSGKIKTINLGILELINVTSSQDLSSPELQFSISPLGELRNMTPDDKCTALNNKKGDINLDNSDKITKESFPMGYNKLDLADSSSAASKPNIIGKKDEQVTHNSSNTKKSNEIVLHKESKQCELLNVTDHSSVVVKSKSCDTSPIKWNFPSLSSDDENCDPNSSFGSSKDKSDSETTYTTSEEQDLKMQDLDCAMHCNLKIQKSSTKIIESSKGQIVEETSKVCKKGVIEKSFNSIPTTSNTYFVHNTTNSPDKDFNDCIRKVMPNTDVAVIKEMKPYDITSEDYDKKINCRFINKSNEKSQEEMRFIKPVGEISRNESHPSKKKTAAMNASMEYSVKFNPRCEKSRSYNYQGDTTKYKMQTSEDKQSSELLIEISDGEDSDSPPDLQVVFTQINSKKNSPYLNSYRDKNFGNNSSDNISNFSNINKLDLVNDHIGKSCSFTNNSIITKKNLSADNGASNLNEQMSMNEHIKKSQNDDIHSSSSKSFSCKSSEQSGQKQCDLQAIDNPISHQYFFIRKTSQDLGNDLYEDQYKFLNKTPNTVYTASESSNGNKNNHKNVELIDLSSDDSVESSPPKFVKPKYDIVSTNSKFVYKNNKISSNRKISDCDIADSSSDIEVLDDSPSLLDRTRTKKNCNDSVQSSNGTKRKCAESSDVPAQKSPKLEEDDSPDIFDGNCDYESTPEDLLSETNF</sequence>
<feature type="region of interest" description="Disordered" evidence="4">
    <location>
        <begin position="254"/>
        <end position="278"/>
    </location>
</feature>
<feature type="compositionally biased region" description="Basic and acidic residues" evidence="4">
    <location>
        <begin position="639"/>
        <end position="648"/>
    </location>
</feature>
<evidence type="ECO:0000256" key="3">
    <source>
        <dbReference type="ARBA" id="ARBA00022839"/>
    </source>
</evidence>
<feature type="region of interest" description="Disordered" evidence="4">
    <location>
        <begin position="639"/>
        <end position="660"/>
    </location>
</feature>
<dbReference type="GO" id="GO:0000723">
    <property type="term" value="P:telomere maintenance"/>
    <property type="evidence" value="ECO:0007669"/>
    <property type="project" value="TreeGrafter"/>
</dbReference>
<dbReference type="Gene3D" id="3.60.15.10">
    <property type="entry name" value="Ribonuclease Z/Hydroxyacylglutathione hydrolase-like"/>
    <property type="match status" value="1"/>
</dbReference>
<proteinExistence type="predicted"/>
<reference evidence="5" key="1">
    <citation type="journal article" date="2020" name="bioRxiv">
        <title>Chromosome-level reference genome of the European wasp spider Argiope bruennichi: a resource for studies on range expansion and evolutionary adaptation.</title>
        <authorList>
            <person name="Sheffer M.M."/>
            <person name="Hoppe A."/>
            <person name="Krehenwinkel H."/>
            <person name="Uhl G."/>
            <person name="Kuss A.W."/>
            <person name="Jensen L."/>
            <person name="Jensen C."/>
            <person name="Gillespie R.G."/>
            <person name="Hoff K.J."/>
            <person name="Prost S."/>
        </authorList>
    </citation>
    <scope>NUCLEOTIDE SEQUENCE</scope>
</reference>
<feature type="region of interest" description="Disordered" evidence="4">
    <location>
        <begin position="319"/>
        <end position="351"/>
    </location>
</feature>
<keyword evidence="6" id="KW-1185">Reference proteome</keyword>
<dbReference type="Proteomes" id="UP000807504">
    <property type="component" value="Unassembled WGS sequence"/>
</dbReference>
<feature type="compositionally biased region" description="Low complexity" evidence="4">
    <location>
        <begin position="649"/>
        <end position="660"/>
    </location>
</feature>
<evidence type="ECO:0000256" key="1">
    <source>
        <dbReference type="ARBA" id="ARBA00022722"/>
    </source>
</evidence>
<feature type="compositionally biased region" description="Acidic residues" evidence="4">
    <location>
        <begin position="848"/>
        <end position="859"/>
    </location>
</feature>
<keyword evidence="1" id="KW-0540">Nuclease</keyword>
<protein>
    <submittedName>
        <fullName evidence="5">Protein artemis like protein</fullName>
    </submittedName>
</protein>
<evidence type="ECO:0000313" key="5">
    <source>
        <dbReference type="EMBL" id="KAF8796755.1"/>
    </source>
</evidence>
<keyword evidence="2" id="KW-0378">Hydrolase</keyword>
<comment type="caution">
    <text evidence="5">The sequence shown here is derived from an EMBL/GenBank/DDBJ whole genome shotgun (WGS) entry which is preliminary data.</text>
</comment>
<dbReference type="PANTHER" id="PTHR23240:SF8">
    <property type="entry name" value="PROTEIN ARTEMIS"/>
    <property type="match status" value="1"/>
</dbReference>
<dbReference type="InterPro" id="IPR036866">
    <property type="entry name" value="RibonucZ/Hydroxyglut_hydro"/>
</dbReference>
<evidence type="ECO:0000256" key="4">
    <source>
        <dbReference type="SAM" id="MobiDB-lite"/>
    </source>
</evidence>
<dbReference type="SUPFAM" id="SSF56281">
    <property type="entry name" value="Metallo-hydrolase/oxidoreductase"/>
    <property type="match status" value="1"/>
</dbReference>
<evidence type="ECO:0000256" key="2">
    <source>
        <dbReference type="ARBA" id="ARBA00022801"/>
    </source>
</evidence>
<evidence type="ECO:0000313" key="6">
    <source>
        <dbReference type="Proteomes" id="UP000807504"/>
    </source>
</evidence>
<dbReference type="GO" id="GO:0006303">
    <property type="term" value="P:double-strand break repair via nonhomologous end joining"/>
    <property type="evidence" value="ECO:0007669"/>
    <property type="project" value="TreeGrafter"/>
</dbReference>
<accession>A0A8T0G2N3</accession>
<feature type="region of interest" description="Disordered" evidence="4">
    <location>
        <begin position="797"/>
        <end position="859"/>
    </location>
</feature>
<gene>
    <name evidence="5" type="ORF">HNY73_001097</name>
</gene>
<keyword evidence="3" id="KW-0269">Exonuclease</keyword>
<dbReference type="GO" id="GO:0036297">
    <property type="term" value="P:interstrand cross-link repair"/>
    <property type="evidence" value="ECO:0007669"/>
    <property type="project" value="TreeGrafter"/>
</dbReference>
<organism evidence="5 6">
    <name type="scientific">Argiope bruennichi</name>
    <name type="common">Wasp spider</name>
    <name type="synonym">Aranea bruennichi</name>
    <dbReference type="NCBI Taxonomy" id="94029"/>
    <lineage>
        <taxon>Eukaryota</taxon>
        <taxon>Metazoa</taxon>
        <taxon>Ecdysozoa</taxon>
        <taxon>Arthropoda</taxon>
        <taxon>Chelicerata</taxon>
        <taxon>Arachnida</taxon>
        <taxon>Araneae</taxon>
        <taxon>Araneomorphae</taxon>
        <taxon>Entelegynae</taxon>
        <taxon>Araneoidea</taxon>
        <taxon>Araneidae</taxon>
        <taxon>Argiope</taxon>
    </lineage>
</organism>
<reference evidence="5" key="2">
    <citation type="submission" date="2020-06" db="EMBL/GenBank/DDBJ databases">
        <authorList>
            <person name="Sheffer M."/>
        </authorList>
    </citation>
    <scope>NUCLEOTIDE SEQUENCE</scope>
</reference>
<dbReference type="GO" id="GO:0035312">
    <property type="term" value="F:5'-3' DNA exonuclease activity"/>
    <property type="evidence" value="ECO:0007669"/>
    <property type="project" value="TreeGrafter"/>
</dbReference>
<dbReference type="EMBL" id="JABXBU010000001">
    <property type="protein sequence ID" value="KAF8796755.1"/>
    <property type="molecule type" value="Genomic_DNA"/>
</dbReference>
<dbReference type="PANTHER" id="PTHR23240">
    <property type="entry name" value="DNA CROSS-LINK REPAIR PROTEIN PSO2/SNM1-RELATED"/>
    <property type="match status" value="1"/>
</dbReference>
<dbReference type="AlphaFoldDB" id="A0A8T0G2N3"/>